<dbReference type="RefSeq" id="XP_033586790.1">
    <property type="nucleotide sequence ID" value="XM_033737878.1"/>
</dbReference>
<keyword evidence="3 6" id="KW-0256">Endoplasmic reticulum</keyword>
<dbReference type="Proteomes" id="UP000799767">
    <property type="component" value="Unassembled WGS sequence"/>
</dbReference>
<feature type="domain" description="Reticulon" evidence="8">
    <location>
        <begin position="108"/>
        <end position="305"/>
    </location>
</feature>
<proteinExistence type="predicted"/>
<keyword evidence="2 6" id="KW-0812">Transmembrane</keyword>
<dbReference type="EMBL" id="MU001640">
    <property type="protein sequence ID" value="KAF2480220.1"/>
    <property type="molecule type" value="Genomic_DNA"/>
</dbReference>
<feature type="region of interest" description="Disordered" evidence="7">
    <location>
        <begin position="327"/>
        <end position="376"/>
    </location>
</feature>
<feature type="region of interest" description="Disordered" evidence="7">
    <location>
        <begin position="1"/>
        <end position="21"/>
    </location>
</feature>
<dbReference type="PROSITE" id="PS50845">
    <property type="entry name" value="RETICULON"/>
    <property type="match status" value="1"/>
</dbReference>
<evidence type="ECO:0000313" key="9">
    <source>
        <dbReference type="EMBL" id="KAF2480220.1"/>
    </source>
</evidence>
<dbReference type="GO" id="GO:0005789">
    <property type="term" value="C:endoplasmic reticulum membrane"/>
    <property type="evidence" value="ECO:0007669"/>
    <property type="project" value="UniProtKB-SubCell"/>
</dbReference>
<evidence type="ECO:0000256" key="6">
    <source>
        <dbReference type="RuleBase" id="RU363132"/>
    </source>
</evidence>
<accession>A0A6A6PJJ3</accession>
<reference evidence="9" key="1">
    <citation type="journal article" date="2020" name="Stud. Mycol.">
        <title>101 Dothideomycetes genomes: a test case for predicting lifestyles and emergence of pathogens.</title>
        <authorList>
            <person name="Haridas S."/>
            <person name="Albert R."/>
            <person name="Binder M."/>
            <person name="Bloem J."/>
            <person name="Labutti K."/>
            <person name="Salamov A."/>
            <person name="Andreopoulos B."/>
            <person name="Baker S."/>
            <person name="Barry K."/>
            <person name="Bills G."/>
            <person name="Bluhm B."/>
            <person name="Cannon C."/>
            <person name="Castanera R."/>
            <person name="Culley D."/>
            <person name="Daum C."/>
            <person name="Ezra D."/>
            <person name="Gonzalez J."/>
            <person name="Henrissat B."/>
            <person name="Kuo A."/>
            <person name="Liang C."/>
            <person name="Lipzen A."/>
            <person name="Lutzoni F."/>
            <person name="Magnuson J."/>
            <person name="Mondo S."/>
            <person name="Nolan M."/>
            <person name="Ohm R."/>
            <person name="Pangilinan J."/>
            <person name="Park H.-J."/>
            <person name="Ramirez L."/>
            <person name="Alfaro M."/>
            <person name="Sun H."/>
            <person name="Tritt A."/>
            <person name="Yoshinaga Y."/>
            <person name="Zwiers L.-H."/>
            <person name="Turgeon B."/>
            <person name="Goodwin S."/>
            <person name="Spatafora J."/>
            <person name="Crous P."/>
            <person name="Grigoriev I."/>
        </authorList>
    </citation>
    <scope>NUCLEOTIDE SEQUENCE</scope>
    <source>
        <strain evidence="9">CBS 113389</strain>
    </source>
</reference>
<dbReference type="OrthoDB" id="567788at2759"/>
<evidence type="ECO:0000256" key="1">
    <source>
        <dbReference type="ARBA" id="ARBA00004477"/>
    </source>
</evidence>
<dbReference type="Pfam" id="PF02453">
    <property type="entry name" value="Reticulon"/>
    <property type="match status" value="1"/>
</dbReference>
<feature type="transmembrane region" description="Helical" evidence="6">
    <location>
        <begin position="236"/>
        <end position="254"/>
    </location>
</feature>
<name>A0A6A6PJJ3_9PEZI</name>
<feature type="transmembrane region" description="Helical" evidence="6">
    <location>
        <begin position="213"/>
        <end position="230"/>
    </location>
</feature>
<sequence length="376" mass="40491">MAETAGQQQYPNLNPHTSTNGDSEVCAVLSFPRACRLVKNEAAWREESGKTTKPASAMQSLTSGPVAEKAKAEADATKTELSNLAAARTTPDRTTASGQKLTHYHSFFYELLSWSNPRATAIAYTLVSLLIVAARYLPITRYALKGTYIVLGITAAAEVAGKVVLGEGFATKIRPKKYYTIPHETLESVMEDLVELGNFFVIEFQRVVFAENVEVTIGVFLAAFLTYFLVKITPTWGLALLFTTLAFFVPLIYVSNQELIDHQIANGKDLFNQQANQVSDLVNQHAGSAIETTQAALKEYSAKAGELMGTAKKAAVEKGVVTQETADKLPGATTATTTANGSATGVTKEDFPSAPRVEPIVKTETGTTGEKEPLLA</sequence>
<protein>
    <recommendedName>
        <fullName evidence="6">Reticulon-like protein</fullName>
    </recommendedName>
</protein>
<keyword evidence="10" id="KW-1185">Reference proteome</keyword>
<evidence type="ECO:0000256" key="4">
    <source>
        <dbReference type="ARBA" id="ARBA00022989"/>
    </source>
</evidence>
<dbReference type="InterPro" id="IPR003388">
    <property type="entry name" value="Reticulon"/>
</dbReference>
<evidence type="ECO:0000313" key="10">
    <source>
        <dbReference type="Proteomes" id="UP000799767"/>
    </source>
</evidence>
<dbReference type="AlphaFoldDB" id="A0A6A6PJJ3"/>
<keyword evidence="4 6" id="KW-1133">Transmembrane helix</keyword>
<evidence type="ECO:0000259" key="8">
    <source>
        <dbReference type="PROSITE" id="PS50845"/>
    </source>
</evidence>
<feature type="region of interest" description="Disordered" evidence="7">
    <location>
        <begin position="45"/>
        <end position="73"/>
    </location>
</feature>
<evidence type="ECO:0000256" key="3">
    <source>
        <dbReference type="ARBA" id="ARBA00022824"/>
    </source>
</evidence>
<comment type="subcellular location">
    <subcellularLocation>
        <location evidence="1 6">Endoplasmic reticulum membrane</location>
        <topology evidence="1 6">Multi-pass membrane protein</topology>
    </subcellularLocation>
</comment>
<feature type="compositionally biased region" description="Polar residues" evidence="7">
    <location>
        <begin position="51"/>
        <end position="63"/>
    </location>
</feature>
<dbReference type="GeneID" id="54478880"/>
<evidence type="ECO:0000256" key="2">
    <source>
        <dbReference type="ARBA" id="ARBA00022692"/>
    </source>
</evidence>
<keyword evidence="5 6" id="KW-0472">Membrane</keyword>
<organism evidence="9 10">
    <name type="scientific">Neohortaea acidophila</name>
    <dbReference type="NCBI Taxonomy" id="245834"/>
    <lineage>
        <taxon>Eukaryota</taxon>
        <taxon>Fungi</taxon>
        <taxon>Dikarya</taxon>
        <taxon>Ascomycota</taxon>
        <taxon>Pezizomycotina</taxon>
        <taxon>Dothideomycetes</taxon>
        <taxon>Dothideomycetidae</taxon>
        <taxon>Mycosphaerellales</taxon>
        <taxon>Teratosphaeriaceae</taxon>
        <taxon>Neohortaea</taxon>
    </lineage>
</organism>
<evidence type="ECO:0000256" key="5">
    <source>
        <dbReference type="ARBA" id="ARBA00023136"/>
    </source>
</evidence>
<feature type="transmembrane region" description="Helical" evidence="6">
    <location>
        <begin position="119"/>
        <end position="137"/>
    </location>
</feature>
<gene>
    <name evidence="9" type="ORF">BDY17DRAFT_330105</name>
</gene>
<evidence type="ECO:0000256" key="7">
    <source>
        <dbReference type="SAM" id="MobiDB-lite"/>
    </source>
</evidence>
<feature type="compositionally biased region" description="Low complexity" evidence="7">
    <location>
        <begin position="331"/>
        <end position="346"/>
    </location>
</feature>